<reference evidence="2" key="1">
    <citation type="submission" date="2014-07" db="EMBL/GenBank/DDBJ databases">
        <authorList>
            <person name="Martin A.A"/>
            <person name="De Silva N."/>
        </authorList>
    </citation>
    <scope>NUCLEOTIDE SEQUENCE</scope>
</reference>
<keyword evidence="2" id="KW-1185">Reference proteome</keyword>
<dbReference type="WBParaSite" id="SVE_0868900.1">
    <property type="protein sequence ID" value="SVE_0868900.1"/>
    <property type="gene ID" value="SVE_0868900"/>
</dbReference>
<evidence type="ECO:0000313" key="2">
    <source>
        <dbReference type="Proteomes" id="UP000035680"/>
    </source>
</evidence>
<reference evidence="3" key="2">
    <citation type="submission" date="2015-08" db="UniProtKB">
        <authorList>
            <consortium name="WormBaseParasite"/>
        </authorList>
    </citation>
    <scope>IDENTIFICATION</scope>
</reference>
<dbReference type="Proteomes" id="UP000035680">
    <property type="component" value="Unassembled WGS sequence"/>
</dbReference>
<evidence type="ECO:0000313" key="3">
    <source>
        <dbReference type="WBParaSite" id="SVE_0868900.1"/>
    </source>
</evidence>
<protein>
    <submittedName>
        <fullName evidence="3">Uncharacterized protein</fullName>
    </submittedName>
</protein>
<sequence length="79" mass="8693">MIRLFIIFHIIIFFTFSLPIKFITNGSIPLLEIGKTISGSPIIAIEHGESNPIKDDSVIGKDSENDPISKLLNGPKSRS</sequence>
<name>A0A0K0FIH0_STRVS</name>
<organism evidence="2 3">
    <name type="scientific">Strongyloides venezuelensis</name>
    <name type="common">Threadworm</name>
    <dbReference type="NCBI Taxonomy" id="75913"/>
    <lineage>
        <taxon>Eukaryota</taxon>
        <taxon>Metazoa</taxon>
        <taxon>Ecdysozoa</taxon>
        <taxon>Nematoda</taxon>
        <taxon>Chromadorea</taxon>
        <taxon>Rhabditida</taxon>
        <taxon>Tylenchina</taxon>
        <taxon>Panagrolaimomorpha</taxon>
        <taxon>Strongyloidoidea</taxon>
        <taxon>Strongyloididae</taxon>
        <taxon>Strongyloides</taxon>
    </lineage>
</organism>
<proteinExistence type="predicted"/>
<feature type="compositionally biased region" description="Basic and acidic residues" evidence="1">
    <location>
        <begin position="49"/>
        <end position="64"/>
    </location>
</feature>
<accession>A0A0K0FIH0</accession>
<dbReference type="AlphaFoldDB" id="A0A0K0FIH0"/>
<evidence type="ECO:0000256" key="1">
    <source>
        <dbReference type="SAM" id="MobiDB-lite"/>
    </source>
</evidence>
<feature type="region of interest" description="Disordered" evidence="1">
    <location>
        <begin position="49"/>
        <end position="79"/>
    </location>
</feature>